<accession>A0A8H7XP31</accession>
<feature type="region of interest" description="Disordered" evidence="1">
    <location>
        <begin position="219"/>
        <end position="266"/>
    </location>
</feature>
<evidence type="ECO:0000259" key="2">
    <source>
        <dbReference type="Pfam" id="PF09994"/>
    </source>
</evidence>
<name>A0A8H7XP31_PSICU</name>
<dbReference type="PANTHER" id="PTHR33840:SF2">
    <property type="entry name" value="TLE1 PHOSPHOLIPASE DOMAIN-CONTAINING PROTEIN"/>
    <property type="match status" value="1"/>
</dbReference>
<dbReference type="PANTHER" id="PTHR33840">
    <property type="match status" value="1"/>
</dbReference>
<dbReference type="InterPro" id="IPR018712">
    <property type="entry name" value="Tle1-like_cat"/>
</dbReference>
<organism evidence="3">
    <name type="scientific">Psilocybe cubensis</name>
    <name type="common">Psychedelic mushroom</name>
    <name type="synonym">Stropharia cubensis</name>
    <dbReference type="NCBI Taxonomy" id="181762"/>
    <lineage>
        <taxon>Eukaryota</taxon>
        <taxon>Fungi</taxon>
        <taxon>Dikarya</taxon>
        <taxon>Basidiomycota</taxon>
        <taxon>Agaricomycotina</taxon>
        <taxon>Agaricomycetes</taxon>
        <taxon>Agaricomycetidae</taxon>
        <taxon>Agaricales</taxon>
        <taxon>Agaricineae</taxon>
        <taxon>Strophariaceae</taxon>
        <taxon>Psilocybe</taxon>
    </lineage>
</organism>
<evidence type="ECO:0000313" key="3">
    <source>
        <dbReference type="EMBL" id="KAG5165190.1"/>
    </source>
</evidence>
<evidence type="ECO:0000256" key="1">
    <source>
        <dbReference type="SAM" id="MobiDB-lite"/>
    </source>
</evidence>
<reference evidence="3" key="1">
    <citation type="submission" date="2021-02" db="EMBL/GenBank/DDBJ databases">
        <title>Psilocybe cubensis genome.</title>
        <authorList>
            <person name="Mckernan K.J."/>
            <person name="Crawford S."/>
            <person name="Trippe A."/>
            <person name="Kane L.T."/>
            <person name="Mclaughlin S."/>
        </authorList>
    </citation>
    <scope>NUCLEOTIDE SEQUENCE [LARGE SCALE GENOMIC DNA]</scope>
    <source>
        <strain evidence="3">MGC-MH-2018</strain>
    </source>
</reference>
<dbReference type="AlphaFoldDB" id="A0A8H7XP31"/>
<protein>
    <recommendedName>
        <fullName evidence="2">T6SS Phospholipase effector Tle1-like catalytic domain-containing protein</fullName>
    </recommendedName>
</protein>
<dbReference type="OrthoDB" id="3162439at2759"/>
<dbReference type="Pfam" id="PF09994">
    <property type="entry name" value="T6SS_Tle1-like_cat"/>
    <property type="match status" value="1"/>
</dbReference>
<gene>
    <name evidence="3" type="ORF">JR316_009886</name>
</gene>
<feature type="domain" description="T6SS Phospholipase effector Tle1-like catalytic" evidence="2">
    <location>
        <begin position="15"/>
        <end position="342"/>
    </location>
</feature>
<proteinExistence type="predicted"/>
<dbReference type="EMBL" id="JAFIQS010000010">
    <property type="protein sequence ID" value="KAG5165190.1"/>
    <property type="molecule type" value="Genomic_DNA"/>
</dbReference>
<comment type="caution">
    <text evidence="3">The sequence shown here is derived from an EMBL/GenBank/DDBJ whole genome shotgun (WGS) entry which is preliminary data.</text>
</comment>
<feature type="compositionally biased region" description="Polar residues" evidence="1">
    <location>
        <begin position="241"/>
        <end position="255"/>
    </location>
</feature>
<sequence length="463" mass="51907">MSGSSSSSKSETKPRTHVLCFDGTSNEYDADNTNVVKLFALLKKDDFDDQLCYYQAGIGTYYEPGVVSPLFEWGAKIMDYAFAWYLDQHVMDGYTFLMQNYRRGDKICIFGFSRGAYTARALGGLLYKVGLLPRDNQAQVPFAYKMYKRTDPEGIQLCAGFKQTYCQDVTIEFMGVWETVASVGVIMGRTLPFTNSNSAIKTFRHALALDEHRAKFRPNYYHRPAPNNAGSRLDPEHASDPVTQGGSSFTKGDSPSSDEEDATSVKEKKKKRWGFFGVGETVKVKRTGKAIAPVLVEEDQTDPCDVLEVWFSGCHSDVGGGAVSNDTVDSLANISLRWMVREAMAAACDIKFDAEALKRANIDLQLEPGAPELEMDAVDAVQPIHDELKSNPLWWLLEIIPLQYSWQDAKGVWHRSWSFHLGKGRKIQDPNPKFHTTVMKRMQSPLNYSPKARFTAGSETFVH</sequence>